<evidence type="ECO:0000256" key="1">
    <source>
        <dbReference type="SAM" id="SignalP"/>
    </source>
</evidence>
<keyword evidence="3" id="KW-1185">Reference proteome</keyword>
<sequence length="99" mass="11633">MDVFLLLWLVAPRNTSHVCCWPADTGWIFRKGTIRIQSNEVDWSFWIAQYVTAQQCYSFHAFTDDRSKVTGTPVAMEASYAPKSFNEYTFFKRKQPLKR</sequence>
<gene>
    <name evidence="2" type="ORF">Hypma_001932</name>
</gene>
<feature type="signal peptide" evidence="1">
    <location>
        <begin position="1"/>
        <end position="20"/>
    </location>
</feature>
<dbReference type="InParanoid" id="A0A369JCY3"/>
<name>A0A369JCY3_HYPMA</name>
<accession>A0A369JCY3</accession>
<organism evidence="2 3">
    <name type="scientific">Hypsizygus marmoreus</name>
    <name type="common">White beech mushroom</name>
    <name type="synonym">Agaricus marmoreus</name>
    <dbReference type="NCBI Taxonomy" id="39966"/>
    <lineage>
        <taxon>Eukaryota</taxon>
        <taxon>Fungi</taxon>
        <taxon>Dikarya</taxon>
        <taxon>Basidiomycota</taxon>
        <taxon>Agaricomycotina</taxon>
        <taxon>Agaricomycetes</taxon>
        <taxon>Agaricomycetidae</taxon>
        <taxon>Agaricales</taxon>
        <taxon>Tricholomatineae</taxon>
        <taxon>Lyophyllaceae</taxon>
        <taxon>Hypsizygus</taxon>
    </lineage>
</organism>
<proteinExistence type="predicted"/>
<protein>
    <recommendedName>
        <fullName evidence="4">Secreted protein</fullName>
    </recommendedName>
</protein>
<comment type="caution">
    <text evidence="2">The sequence shown here is derived from an EMBL/GenBank/DDBJ whole genome shotgun (WGS) entry which is preliminary data.</text>
</comment>
<evidence type="ECO:0000313" key="3">
    <source>
        <dbReference type="Proteomes" id="UP000076154"/>
    </source>
</evidence>
<dbReference type="Proteomes" id="UP000076154">
    <property type="component" value="Unassembled WGS sequence"/>
</dbReference>
<keyword evidence="1" id="KW-0732">Signal</keyword>
<evidence type="ECO:0008006" key="4">
    <source>
        <dbReference type="Google" id="ProtNLM"/>
    </source>
</evidence>
<dbReference type="AlphaFoldDB" id="A0A369JCY3"/>
<evidence type="ECO:0000313" key="2">
    <source>
        <dbReference type="EMBL" id="RDB17294.1"/>
    </source>
</evidence>
<dbReference type="EMBL" id="LUEZ02000113">
    <property type="protein sequence ID" value="RDB17294.1"/>
    <property type="molecule type" value="Genomic_DNA"/>
</dbReference>
<reference evidence="2" key="1">
    <citation type="submission" date="2018-04" db="EMBL/GenBank/DDBJ databases">
        <title>Whole genome sequencing of Hypsizygus marmoreus.</title>
        <authorList>
            <person name="Choi I.-G."/>
            <person name="Min B."/>
            <person name="Kim J.-G."/>
            <person name="Kim S."/>
            <person name="Oh Y.-L."/>
            <person name="Kong W.-S."/>
            <person name="Park H."/>
            <person name="Jeong J."/>
            <person name="Song E.-S."/>
        </authorList>
    </citation>
    <scope>NUCLEOTIDE SEQUENCE [LARGE SCALE GENOMIC DNA]</scope>
    <source>
        <strain evidence="2">51987-8</strain>
    </source>
</reference>
<feature type="chain" id="PRO_5016810541" description="Secreted protein" evidence="1">
    <location>
        <begin position="21"/>
        <end position="99"/>
    </location>
</feature>
<feature type="non-terminal residue" evidence="2">
    <location>
        <position position="99"/>
    </location>
</feature>